<organism evidence="1 2">
    <name type="scientific">Hyphomicrobium denitrificans (strain ATCC 51888 / DSM 1869 / NCIMB 11706 / TK 0415)</name>
    <dbReference type="NCBI Taxonomy" id="582899"/>
    <lineage>
        <taxon>Bacteria</taxon>
        <taxon>Pseudomonadati</taxon>
        <taxon>Pseudomonadota</taxon>
        <taxon>Alphaproteobacteria</taxon>
        <taxon>Hyphomicrobiales</taxon>
        <taxon>Hyphomicrobiaceae</taxon>
        <taxon>Hyphomicrobium</taxon>
    </lineage>
</organism>
<proteinExistence type="predicted"/>
<dbReference type="Proteomes" id="UP000002033">
    <property type="component" value="Chromosome"/>
</dbReference>
<name>D8JR80_HYPDA</name>
<dbReference type="KEGG" id="hdn:Hden_2267"/>
<protein>
    <submittedName>
        <fullName evidence="1">Uncharacterized protein</fullName>
    </submittedName>
</protein>
<evidence type="ECO:0000313" key="1">
    <source>
        <dbReference type="EMBL" id="ADJ24065.1"/>
    </source>
</evidence>
<reference evidence="2" key="1">
    <citation type="journal article" date="2011" name="J. Bacteriol.">
        <title>Genome sequences of eight morphologically diverse alphaproteobacteria.</title>
        <authorList>
            <consortium name="US DOE Joint Genome Institute"/>
            <person name="Brown P.J."/>
            <person name="Kysela D.T."/>
            <person name="Buechlein A."/>
            <person name="Hemmerich C."/>
            <person name="Brun Y.V."/>
        </authorList>
    </citation>
    <scope>NUCLEOTIDE SEQUENCE [LARGE SCALE GENOMIC DNA]</scope>
    <source>
        <strain evidence="2">ATCC 51888 / DSM 1869 / NCIB 11706 / TK 0415</strain>
    </source>
</reference>
<accession>D8JR80</accession>
<dbReference type="EMBL" id="CP002083">
    <property type="protein sequence ID" value="ADJ24065.1"/>
    <property type="molecule type" value="Genomic_DNA"/>
</dbReference>
<dbReference type="HOGENOM" id="CLU_3311036_0_0_5"/>
<sequence>MLAELTDLQNRHGAILHRLTGIVARNEQLVWQPASICKK</sequence>
<gene>
    <name evidence="1" type="ordered locus">Hden_2267</name>
</gene>
<evidence type="ECO:0000313" key="2">
    <source>
        <dbReference type="Proteomes" id="UP000002033"/>
    </source>
</evidence>
<dbReference type="AlphaFoldDB" id="D8JR80"/>
<keyword evidence="2" id="KW-1185">Reference proteome</keyword>